<dbReference type="Pfam" id="PF00106">
    <property type="entry name" value="adh_short"/>
    <property type="match status" value="1"/>
</dbReference>
<dbReference type="InterPro" id="IPR002347">
    <property type="entry name" value="SDR_fam"/>
</dbReference>
<gene>
    <name evidence="3" type="ORF">SAMN04488505_105234</name>
</gene>
<evidence type="ECO:0000256" key="1">
    <source>
        <dbReference type="ARBA" id="ARBA00006484"/>
    </source>
</evidence>
<evidence type="ECO:0000313" key="4">
    <source>
        <dbReference type="Proteomes" id="UP000198984"/>
    </source>
</evidence>
<keyword evidence="2" id="KW-0560">Oxidoreductase</keyword>
<dbReference type="PRINTS" id="PR00081">
    <property type="entry name" value="GDHRDH"/>
</dbReference>
<dbReference type="PANTHER" id="PTHR24320">
    <property type="entry name" value="RETINOL DEHYDROGENASE"/>
    <property type="match status" value="1"/>
</dbReference>
<evidence type="ECO:0000256" key="2">
    <source>
        <dbReference type="ARBA" id="ARBA00023002"/>
    </source>
</evidence>
<protein>
    <submittedName>
        <fullName evidence="3">NAD(P)-dependent dehydrogenase, short-chain alcohol dehydrogenase family</fullName>
    </submittedName>
</protein>
<comment type="similarity">
    <text evidence="1">Belongs to the short-chain dehydrogenases/reductases (SDR) family.</text>
</comment>
<dbReference type="STRING" id="573321.SAMN04488505_105234"/>
<dbReference type="AlphaFoldDB" id="A0A1H7ZWS5"/>
<dbReference type="Proteomes" id="UP000198984">
    <property type="component" value="Unassembled WGS sequence"/>
</dbReference>
<dbReference type="GO" id="GO:0016491">
    <property type="term" value="F:oxidoreductase activity"/>
    <property type="evidence" value="ECO:0007669"/>
    <property type="project" value="UniProtKB-KW"/>
</dbReference>
<sequence>MARIFITGSADGLGHLAAKSLIDLGHQVVLHARNTERGKQALEKVPGAEDVLIADLSSIAETRALAAKANTSGAFDVVIHNAGVYRVSGKSVDGWPLVFAVNSLAPYILTCLMHKPERLIYLSSGMHLHGNPNLDDLSAATPVTYSDTKLHDLILSMAVARKWAGVYSNAVDPGWVPTKMGGAGAPDSLKEGFATQVWLAVSDDAEATVSGEYFHHKKQAHYLAEAKDSAVQEQFLSVCEGITGVRFD</sequence>
<dbReference type="EMBL" id="FOBB01000005">
    <property type="protein sequence ID" value="SEM62920.1"/>
    <property type="molecule type" value="Genomic_DNA"/>
</dbReference>
<dbReference type="PANTHER" id="PTHR24320:SF274">
    <property type="entry name" value="CHAIN DEHYDROGENASE, PUTATIVE (AFU_ORTHOLOGUE AFUA_4G00440)-RELATED"/>
    <property type="match status" value="1"/>
</dbReference>
<dbReference type="SUPFAM" id="SSF51735">
    <property type="entry name" value="NAD(P)-binding Rossmann-fold domains"/>
    <property type="match status" value="1"/>
</dbReference>
<keyword evidence="4" id="KW-1185">Reference proteome</keyword>
<accession>A0A1H7ZWS5</accession>
<dbReference type="Gene3D" id="3.40.50.720">
    <property type="entry name" value="NAD(P)-binding Rossmann-like Domain"/>
    <property type="match status" value="1"/>
</dbReference>
<dbReference type="RefSeq" id="WP_089916587.1">
    <property type="nucleotide sequence ID" value="NZ_FOBB01000005.1"/>
</dbReference>
<proteinExistence type="inferred from homology"/>
<dbReference type="InterPro" id="IPR036291">
    <property type="entry name" value="NAD(P)-bd_dom_sf"/>
</dbReference>
<name>A0A1H7ZWS5_9BACT</name>
<evidence type="ECO:0000313" key="3">
    <source>
        <dbReference type="EMBL" id="SEM62920.1"/>
    </source>
</evidence>
<reference evidence="3 4" key="1">
    <citation type="submission" date="2016-10" db="EMBL/GenBank/DDBJ databases">
        <authorList>
            <person name="de Groot N.N."/>
        </authorList>
    </citation>
    <scope>NUCLEOTIDE SEQUENCE [LARGE SCALE GENOMIC DNA]</scope>
    <source>
        <strain evidence="3 4">DSM 21039</strain>
    </source>
</reference>
<dbReference type="OrthoDB" id="597510at2"/>
<organism evidence="3 4">
    <name type="scientific">Chitinophaga rupis</name>
    <dbReference type="NCBI Taxonomy" id="573321"/>
    <lineage>
        <taxon>Bacteria</taxon>
        <taxon>Pseudomonadati</taxon>
        <taxon>Bacteroidota</taxon>
        <taxon>Chitinophagia</taxon>
        <taxon>Chitinophagales</taxon>
        <taxon>Chitinophagaceae</taxon>
        <taxon>Chitinophaga</taxon>
    </lineage>
</organism>